<proteinExistence type="predicted"/>
<dbReference type="Proteomes" id="UP000519023">
    <property type="component" value="Unassembled WGS sequence"/>
</dbReference>
<protein>
    <submittedName>
        <fullName evidence="2">DUF861 domain-containing protein</fullName>
    </submittedName>
</protein>
<organism evidence="2 3">
    <name type="scientific">Sphingobium psychrophilum</name>
    <dbReference type="NCBI Taxonomy" id="2728834"/>
    <lineage>
        <taxon>Bacteria</taxon>
        <taxon>Pseudomonadati</taxon>
        <taxon>Pseudomonadota</taxon>
        <taxon>Alphaproteobacteria</taxon>
        <taxon>Sphingomonadales</taxon>
        <taxon>Sphingomonadaceae</taxon>
        <taxon>Sphingobium</taxon>
    </lineage>
</organism>
<accession>A0A7X9WZ99</accession>
<reference evidence="2 3" key="1">
    <citation type="submission" date="2020-04" db="EMBL/GenBank/DDBJ databases">
        <title>Sphingobium sp. AR-3-1 isolated from Arctic soil.</title>
        <authorList>
            <person name="Dahal R.H."/>
            <person name="Chaudhary D.K."/>
        </authorList>
    </citation>
    <scope>NUCLEOTIDE SEQUENCE [LARGE SCALE GENOMIC DNA]</scope>
    <source>
        <strain evidence="2 3">AR-3-1</strain>
    </source>
</reference>
<dbReference type="Gene3D" id="2.60.120.10">
    <property type="entry name" value="Jelly Rolls"/>
    <property type="match status" value="2"/>
</dbReference>
<comment type="caution">
    <text evidence="2">The sequence shown here is derived from an EMBL/GenBank/DDBJ whole genome shotgun (WGS) entry which is preliminary data.</text>
</comment>
<dbReference type="InterPro" id="IPR014710">
    <property type="entry name" value="RmlC-like_jellyroll"/>
</dbReference>
<dbReference type="EMBL" id="JABBFV010000024">
    <property type="protein sequence ID" value="NML12676.1"/>
    <property type="molecule type" value="Genomic_DNA"/>
</dbReference>
<dbReference type="RefSeq" id="WP_169575024.1">
    <property type="nucleotide sequence ID" value="NZ_JABBFV010000024.1"/>
</dbReference>
<dbReference type="InterPro" id="IPR011051">
    <property type="entry name" value="RmlC_Cupin_sf"/>
</dbReference>
<keyword evidence="3" id="KW-1185">Reference proteome</keyword>
<name>A0A7X9WZ99_9SPHN</name>
<evidence type="ECO:0000313" key="2">
    <source>
        <dbReference type="EMBL" id="NML12676.1"/>
    </source>
</evidence>
<dbReference type="SUPFAM" id="SSF51182">
    <property type="entry name" value="RmlC-like cupins"/>
    <property type="match status" value="2"/>
</dbReference>
<evidence type="ECO:0000313" key="3">
    <source>
        <dbReference type="Proteomes" id="UP000519023"/>
    </source>
</evidence>
<dbReference type="InterPro" id="IPR008579">
    <property type="entry name" value="UGlyAH_Cupin_dom"/>
</dbReference>
<feature type="domain" description="(S)-ureidoglycine aminohydrolase cupin" evidence="1">
    <location>
        <begin position="163"/>
        <end position="235"/>
    </location>
</feature>
<dbReference type="Pfam" id="PF05899">
    <property type="entry name" value="Cupin_3"/>
    <property type="match status" value="1"/>
</dbReference>
<dbReference type="PANTHER" id="PTHR40943:SF1">
    <property type="entry name" value="CYTOPLASMIC PROTEIN"/>
    <property type="match status" value="1"/>
</dbReference>
<evidence type="ECO:0000259" key="1">
    <source>
        <dbReference type="Pfam" id="PF05899"/>
    </source>
</evidence>
<dbReference type="AlphaFoldDB" id="A0A7X9WZ99"/>
<dbReference type="PANTHER" id="PTHR40943">
    <property type="entry name" value="CYTOPLASMIC PROTEIN-RELATED"/>
    <property type="match status" value="1"/>
</dbReference>
<gene>
    <name evidence="2" type="ORF">HHL08_21510</name>
</gene>
<sequence>MTSTATQTRTRSFIDLRAWAADAVAAAPSADPFLTARADLPLAEGPISVGLIALPQGAGEVTALAAEEFIILESGALRIEQGDTAFMLSEGDSLLLRDGAAFTWSTDTDTRLLFMRRTGGPAGDGAIIPVDTDAPLEPSGAPLAELLVGPTPQCRNHGDYKSTDGEFMVGTWDSTPYYRRAMVYRHYELMYLLDGSVTFIDEAGAKGTFDKGDIFLVEQGAACSWDSQVDVKKVYCIYRPA</sequence>